<dbReference type="SUPFAM" id="SSF52743">
    <property type="entry name" value="Subtilisin-like"/>
    <property type="match status" value="1"/>
</dbReference>
<keyword evidence="2" id="KW-1133">Transmembrane helix</keyword>
<evidence type="ECO:0000313" key="5">
    <source>
        <dbReference type="EMBL" id="MFC0527163.1"/>
    </source>
</evidence>
<dbReference type="EMBL" id="JBHLUH010000007">
    <property type="protein sequence ID" value="MFC0527163.1"/>
    <property type="molecule type" value="Genomic_DNA"/>
</dbReference>
<comment type="caution">
    <text evidence="5">The sequence shown here is derived from an EMBL/GenBank/DDBJ whole genome shotgun (WGS) entry which is preliminary data.</text>
</comment>
<proteinExistence type="predicted"/>
<evidence type="ECO:0000256" key="3">
    <source>
        <dbReference type="SAM" id="SignalP"/>
    </source>
</evidence>
<dbReference type="Proteomes" id="UP001589867">
    <property type="component" value="Unassembled WGS sequence"/>
</dbReference>
<dbReference type="Gene3D" id="3.40.50.200">
    <property type="entry name" value="Peptidase S8/S53 domain"/>
    <property type="match status" value="1"/>
</dbReference>
<feature type="chain" id="PRO_5045455255" evidence="3">
    <location>
        <begin position="24"/>
        <end position="252"/>
    </location>
</feature>
<dbReference type="Pfam" id="PF00082">
    <property type="entry name" value="Peptidase_S8"/>
    <property type="match status" value="1"/>
</dbReference>
<feature type="signal peptide" evidence="3">
    <location>
        <begin position="1"/>
        <end position="23"/>
    </location>
</feature>
<keyword evidence="3" id="KW-0732">Signal</keyword>
<accession>A0ABV6LY35</accession>
<reference evidence="5 6" key="1">
    <citation type="submission" date="2024-09" db="EMBL/GenBank/DDBJ databases">
        <authorList>
            <person name="Sun Q."/>
            <person name="Mori K."/>
        </authorList>
    </citation>
    <scope>NUCLEOTIDE SEQUENCE [LARGE SCALE GENOMIC DNA]</scope>
    <source>
        <strain evidence="5 6">TBRC 3947</strain>
    </source>
</reference>
<keyword evidence="2" id="KW-0812">Transmembrane</keyword>
<evidence type="ECO:0000256" key="2">
    <source>
        <dbReference type="SAM" id="Phobius"/>
    </source>
</evidence>
<keyword evidence="6" id="KW-1185">Reference proteome</keyword>
<protein>
    <submittedName>
        <fullName evidence="5">S8 family serine peptidase</fullName>
    </submittedName>
</protein>
<evidence type="ECO:0000313" key="6">
    <source>
        <dbReference type="Proteomes" id="UP001589867"/>
    </source>
</evidence>
<name>A0ABV6LY35_9ACTN</name>
<organism evidence="5 6">
    <name type="scientific">Phytohabitans kaempferiae</name>
    <dbReference type="NCBI Taxonomy" id="1620943"/>
    <lineage>
        <taxon>Bacteria</taxon>
        <taxon>Bacillati</taxon>
        <taxon>Actinomycetota</taxon>
        <taxon>Actinomycetes</taxon>
        <taxon>Micromonosporales</taxon>
        <taxon>Micromonosporaceae</taxon>
    </lineage>
</organism>
<evidence type="ECO:0000256" key="1">
    <source>
        <dbReference type="SAM" id="MobiDB-lite"/>
    </source>
</evidence>
<sequence length="252" mass="26289">MGRYVVVVLGVLLAALPVLPSHAHAHAAPYVKYYTVESAYAGKAESLRDIAERFLGNRDRAEEIFNLNVGREQPGGGALTDPATLRAGWRLVLPWDAVGAGAGQFVGSGTQYAVAYVAGQVALVRSAFPNLSASQVADRIRTTANKTTDTADPATYGSGVIDPFTSVNAVLDNEAPAAASSGPPASGDGTSSTSGGRLAILVLIGLVLLVVTVLAVFRLRTVLRSDPAPDPDPEFDLPANRPPDASDPQRMR</sequence>
<feature type="domain" description="Peptidase S8/S53" evidence="4">
    <location>
        <begin position="108"/>
        <end position="159"/>
    </location>
</feature>
<keyword evidence="2" id="KW-0472">Membrane</keyword>
<dbReference type="InterPro" id="IPR036852">
    <property type="entry name" value="Peptidase_S8/S53_dom_sf"/>
</dbReference>
<dbReference type="RefSeq" id="WP_377246533.1">
    <property type="nucleotide sequence ID" value="NZ_JBHLUH010000007.1"/>
</dbReference>
<feature type="region of interest" description="Disordered" evidence="1">
    <location>
        <begin position="225"/>
        <end position="252"/>
    </location>
</feature>
<evidence type="ECO:0000259" key="4">
    <source>
        <dbReference type="Pfam" id="PF00082"/>
    </source>
</evidence>
<feature type="transmembrane region" description="Helical" evidence="2">
    <location>
        <begin position="198"/>
        <end position="217"/>
    </location>
</feature>
<dbReference type="InterPro" id="IPR000209">
    <property type="entry name" value="Peptidase_S8/S53_dom"/>
</dbReference>
<gene>
    <name evidence="5" type="ORF">ACFFIA_05780</name>
</gene>